<name>A0A4V2F2Z5_9BURK</name>
<keyword evidence="1" id="KW-0175">Coiled coil</keyword>
<dbReference type="EMBL" id="SGXC01000002">
    <property type="protein sequence ID" value="RZS80614.1"/>
    <property type="molecule type" value="Genomic_DNA"/>
</dbReference>
<protein>
    <submittedName>
        <fullName evidence="3">Uncharacterized protein</fullName>
    </submittedName>
</protein>
<accession>A0A4V2F2Z5</accession>
<keyword evidence="4" id="KW-1185">Reference proteome</keyword>
<feature type="region of interest" description="Disordered" evidence="2">
    <location>
        <begin position="1"/>
        <end position="39"/>
    </location>
</feature>
<evidence type="ECO:0000313" key="4">
    <source>
        <dbReference type="Proteomes" id="UP000292445"/>
    </source>
</evidence>
<dbReference type="RefSeq" id="WP_130358260.1">
    <property type="nucleotide sequence ID" value="NZ_SGXC01000002.1"/>
</dbReference>
<feature type="coiled-coil region" evidence="1">
    <location>
        <begin position="88"/>
        <end position="115"/>
    </location>
</feature>
<organism evidence="3 4">
    <name type="scientific">Pigmentiphaga kullae</name>
    <dbReference type="NCBI Taxonomy" id="151784"/>
    <lineage>
        <taxon>Bacteria</taxon>
        <taxon>Pseudomonadati</taxon>
        <taxon>Pseudomonadota</taxon>
        <taxon>Betaproteobacteria</taxon>
        <taxon>Burkholderiales</taxon>
        <taxon>Alcaligenaceae</taxon>
        <taxon>Pigmentiphaga</taxon>
    </lineage>
</organism>
<gene>
    <name evidence="3" type="ORF">EV675_3226</name>
</gene>
<reference evidence="3 4" key="1">
    <citation type="submission" date="2019-02" db="EMBL/GenBank/DDBJ databases">
        <title>Genomic Encyclopedia of Type Strains, Phase IV (KMG-IV): sequencing the most valuable type-strain genomes for metagenomic binning, comparative biology and taxonomic classification.</title>
        <authorList>
            <person name="Goeker M."/>
        </authorList>
    </citation>
    <scope>NUCLEOTIDE SEQUENCE [LARGE SCALE GENOMIC DNA]</scope>
    <source>
        <strain evidence="3 4">K24</strain>
    </source>
</reference>
<dbReference type="OrthoDB" id="9157692at2"/>
<dbReference type="Proteomes" id="UP000292445">
    <property type="component" value="Unassembled WGS sequence"/>
</dbReference>
<proteinExistence type="predicted"/>
<sequence>MRDEIPVTPEEEAAWREMEQRQAQQATQHQASGPAGAPDRIFLVIGEDVTPDTPFSQLAEVTWCPDRVNDTDIEYVRAQPAAATPDEIEGLRAHVALLKTALAQAERENDELRAQPAAATVTTDAQAIRDAALEEAAAAVEQHDRTGRSWVPDSLWGNITREAAGRIRALKGNSHGE</sequence>
<dbReference type="AlphaFoldDB" id="A0A4V2F2Z5"/>
<feature type="compositionally biased region" description="Low complexity" evidence="2">
    <location>
        <begin position="21"/>
        <end position="31"/>
    </location>
</feature>
<evidence type="ECO:0000313" key="3">
    <source>
        <dbReference type="EMBL" id="RZS80614.1"/>
    </source>
</evidence>
<comment type="caution">
    <text evidence="3">The sequence shown here is derived from an EMBL/GenBank/DDBJ whole genome shotgun (WGS) entry which is preliminary data.</text>
</comment>
<evidence type="ECO:0000256" key="1">
    <source>
        <dbReference type="SAM" id="Coils"/>
    </source>
</evidence>
<evidence type="ECO:0000256" key="2">
    <source>
        <dbReference type="SAM" id="MobiDB-lite"/>
    </source>
</evidence>